<protein>
    <submittedName>
        <fullName evidence="2">Uncharacterized protein</fullName>
    </submittedName>
</protein>
<gene>
    <name evidence="2" type="ORF">HHI36_011164</name>
</gene>
<organism evidence="2 3">
    <name type="scientific">Cryptolaemus montrouzieri</name>
    <dbReference type="NCBI Taxonomy" id="559131"/>
    <lineage>
        <taxon>Eukaryota</taxon>
        <taxon>Metazoa</taxon>
        <taxon>Ecdysozoa</taxon>
        <taxon>Arthropoda</taxon>
        <taxon>Hexapoda</taxon>
        <taxon>Insecta</taxon>
        <taxon>Pterygota</taxon>
        <taxon>Neoptera</taxon>
        <taxon>Endopterygota</taxon>
        <taxon>Coleoptera</taxon>
        <taxon>Polyphaga</taxon>
        <taxon>Cucujiformia</taxon>
        <taxon>Coccinelloidea</taxon>
        <taxon>Coccinellidae</taxon>
        <taxon>Scymninae</taxon>
        <taxon>Scymnini</taxon>
        <taxon>Cryptolaemus</taxon>
    </lineage>
</organism>
<sequence>MQKLNYEVHIIVVESNYEKRIKQLEDRIAGYSKELMSIKAEKTKVDKQFSDAETIIGALRERSVVQTIPLVDGQTQTDGILEDLEKVNMKLKDKLIRKEVQLENDRYSCVLKKESRKSRSSGKQDTKVTTEIVTLDVNSMIENKMKDYIKAIVGEVPERKSEDDDLEAKNDDYTKRLPRNVVECEENYKGIIKSQSNFRSRKRNKDNYASMGPNETQNLLTLSQVDAAVNEALKNNELNQLERKTNHLTI</sequence>
<accession>A0ABD2MKZ5</accession>
<evidence type="ECO:0000313" key="3">
    <source>
        <dbReference type="Proteomes" id="UP001516400"/>
    </source>
</evidence>
<comment type="caution">
    <text evidence="2">The sequence shown here is derived from an EMBL/GenBank/DDBJ whole genome shotgun (WGS) entry which is preliminary data.</text>
</comment>
<dbReference type="Proteomes" id="UP001516400">
    <property type="component" value="Unassembled WGS sequence"/>
</dbReference>
<dbReference type="EMBL" id="JABFTP020000001">
    <property type="protein sequence ID" value="KAL3267017.1"/>
    <property type="molecule type" value="Genomic_DNA"/>
</dbReference>
<name>A0ABD2MKZ5_9CUCU</name>
<keyword evidence="1" id="KW-0175">Coiled coil</keyword>
<proteinExistence type="predicted"/>
<reference evidence="2 3" key="1">
    <citation type="journal article" date="2021" name="BMC Biol.">
        <title>Horizontally acquired antibacterial genes associated with adaptive radiation of ladybird beetles.</title>
        <authorList>
            <person name="Li H.S."/>
            <person name="Tang X.F."/>
            <person name="Huang Y.H."/>
            <person name="Xu Z.Y."/>
            <person name="Chen M.L."/>
            <person name="Du X.Y."/>
            <person name="Qiu B.Y."/>
            <person name="Chen P.T."/>
            <person name="Zhang W."/>
            <person name="Slipinski A."/>
            <person name="Escalona H.E."/>
            <person name="Waterhouse R.M."/>
            <person name="Zwick A."/>
            <person name="Pang H."/>
        </authorList>
    </citation>
    <scope>NUCLEOTIDE SEQUENCE [LARGE SCALE GENOMIC DNA]</scope>
    <source>
        <strain evidence="2">SYSU2018</strain>
    </source>
</reference>
<evidence type="ECO:0000256" key="1">
    <source>
        <dbReference type="SAM" id="Coils"/>
    </source>
</evidence>
<feature type="coiled-coil region" evidence="1">
    <location>
        <begin position="14"/>
        <end position="41"/>
    </location>
</feature>
<dbReference type="AlphaFoldDB" id="A0ABD2MKZ5"/>
<evidence type="ECO:0000313" key="2">
    <source>
        <dbReference type="EMBL" id="KAL3267017.1"/>
    </source>
</evidence>
<keyword evidence="3" id="KW-1185">Reference proteome</keyword>